<comment type="caution">
    <text evidence="7">The sequence shown here is derived from an EMBL/GenBank/DDBJ whole genome shotgun (WGS) entry which is preliminary data.</text>
</comment>
<evidence type="ECO:0000313" key="7">
    <source>
        <dbReference type="EMBL" id="NYT85438.1"/>
    </source>
</evidence>
<keyword evidence="3" id="KW-0276">Fatty acid metabolism</keyword>
<evidence type="ECO:0000313" key="8">
    <source>
        <dbReference type="Proteomes" id="UP000554144"/>
    </source>
</evidence>
<dbReference type="AlphaFoldDB" id="A0A853GQU5"/>
<keyword evidence="8" id="KW-1185">Reference proteome</keyword>
<feature type="domain" description="AMP-dependent synthetase/ligase" evidence="5">
    <location>
        <begin position="26"/>
        <end position="402"/>
    </location>
</feature>
<gene>
    <name evidence="7" type="ORF">H0A62_07465</name>
</gene>
<dbReference type="PANTHER" id="PTHR43859">
    <property type="entry name" value="ACYL-ACTIVATING ENZYME"/>
    <property type="match status" value="1"/>
</dbReference>
<dbReference type="InterPro" id="IPR000873">
    <property type="entry name" value="AMP-dep_synth/lig_dom"/>
</dbReference>
<accession>A0A853GQU5</accession>
<evidence type="ECO:0000256" key="1">
    <source>
        <dbReference type="ARBA" id="ARBA00006432"/>
    </source>
</evidence>
<dbReference type="InterPro" id="IPR020845">
    <property type="entry name" value="AMP-binding_CS"/>
</dbReference>
<dbReference type="Gene3D" id="3.30.300.30">
    <property type="match status" value="1"/>
</dbReference>
<dbReference type="PROSITE" id="PS00455">
    <property type="entry name" value="AMP_BINDING"/>
    <property type="match status" value="1"/>
</dbReference>
<dbReference type="InterPro" id="IPR045851">
    <property type="entry name" value="AMP-bd_C_sf"/>
</dbReference>
<dbReference type="PANTHER" id="PTHR43859:SF4">
    <property type="entry name" value="BUTANOATE--COA LIGASE AAE1-RELATED"/>
    <property type="match status" value="1"/>
</dbReference>
<feature type="domain" description="AMP-binding enzyme C-terminal" evidence="6">
    <location>
        <begin position="452"/>
        <end position="527"/>
    </location>
</feature>
<dbReference type="FunFam" id="3.30.300.30:FF:000008">
    <property type="entry name" value="2,3-dihydroxybenzoate-AMP ligase"/>
    <property type="match status" value="1"/>
</dbReference>
<keyword evidence="2" id="KW-0436">Ligase</keyword>
<keyword evidence="4" id="KW-0443">Lipid metabolism</keyword>
<proteinExistence type="inferred from homology"/>
<reference evidence="7 8" key="1">
    <citation type="submission" date="2020-07" db="EMBL/GenBank/DDBJ databases">
        <title>Taxonomic revisions and descriptions of new bacterial species based on genomic comparisons in the high-G+C-content subgroup of the family Alcaligenaceae.</title>
        <authorList>
            <person name="Szabo A."/>
            <person name="Felfoldi T."/>
        </authorList>
    </citation>
    <scope>NUCLEOTIDE SEQUENCE [LARGE SCALE GENOMIC DNA]</scope>
    <source>
        <strain evidence="7 8">DSM 25667</strain>
    </source>
</reference>
<dbReference type="GO" id="GO:0016874">
    <property type="term" value="F:ligase activity"/>
    <property type="evidence" value="ECO:0007669"/>
    <property type="project" value="UniProtKB-KW"/>
</dbReference>
<name>A0A853GQU5_9BURK</name>
<dbReference type="Pfam" id="PF13193">
    <property type="entry name" value="AMP-binding_C"/>
    <property type="match status" value="1"/>
</dbReference>
<comment type="similarity">
    <text evidence="1">Belongs to the ATP-dependent AMP-binding enzyme family.</text>
</comment>
<evidence type="ECO:0000256" key="2">
    <source>
        <dbReference type="ARBA" id="ARBA00022598"/>
    </source>
</evidence>
<dbReference type="InterPro" id="IPR042099">
    <property type="entry name" value="ANL_N_sf"/>
</dbReference>
<dbReference type="Pfam" id="PF00501">
    <property type="entry name" value="AMP-binding"/>
    <property type="match status" value="1"/>
</dbReference>
<dbReference type="CDD" id="cd12118">
    <property type="entry name" value="ttLC_FACS_AEE21_like"/>
    <property type="match status" value="1"/>
</dbReference>
<dbReference type="GO" id="GO:0006631">
    <property type="term" value="P:fatty acid metabolic process"/>
    <property type="evidence" value="ECO:0007669"/>
    <property type="project" value="UniProtKB-KW"/>
</dbReference>
<dbReference type="RefSeq" id="WP_130039034.1">
    <property type="nucleotide sequence ID" value="NZ_JACCEV010000002.1"/>
</dbReference>
<dbReference type="Gene3D" id="3.40.50.12780">
    <property type="entry name" value="N-terminal domain of ligase-like"/>
    <property type="match status" value="1"/>
</dbReference>
<dbReference type="EMBL" id="JACCEV010000002">
    <property type="protein sequence ID" value="NYT85438.1"/>
    <property type="molecule type" value="Genomic_DNA"/>
</dbReference>
<sequence length="541" mass="59276">MSNKYQHGLDKSAANYSSLTPISFLQRSAGIFPNKLAVVDDDMMLTYAEFYRRCRSMASALSNIGVKAGDTVSLLCFNTHELLESHYSVPMIGAVLNALNTRLDAATLRFILEHGESRLLFYDTEFEPLVQQVVAGMESPPLLVAIARLAGVSQGLSALSYEDMIVAGDPDYAWTKVDDEWDAIALNYTSGTTGNPKGVVYHHRGAYLAAMSNAMAFNMTASTVYLWTLPMFHCNGWAYTWAITAVGGTHVCLRKVQADHVLSRIQDHKVTHLCGAPIVLNMLLNDFHKNGHTLDEPVQFATGGAAPPSPVIRRAQEIGFDITHLYGLTESYGPSALCVWQNDWAGLATDALAQKMARQGVGTLAIDELAVANPDDGSFVPPDGQTLGELLMRGNTLMKGYLKNQTATDEAFRDGWFHTGDLAVMHPDGYVEVKDRAKDIIISGGENISSQEIEEVLYRHPMVLDAAVVAMADEKWGEVPCAFITLKDDAEQASEQAFIDFCKQNMASFKAPKRIVFGELPKTSTGKIRKNVLRDGLSRPN</sequence>
<evidence type="ECO:0000256" key="3">
    <source>
        <dbReference type="ARBA" id="ARBA00022832"/>
    </source>
</evidence>
<evidence type="ECO:0000259" key="6">
    <source>
        <dbReference type="Pfam" id="PF13193"/>
    </source>
</evidence>
<dbReference type="SUPFAM" id="SSF56801">
    <property type="entry name" value="Acetyl-CoA synthetase-like"/>
    <property type="match status" value="1"/>
</dbReference>
<dbReference type="Proteomes" id="UP000554144">
    <property type="component" value="Unassembled WGS sequence"/>
</dbReference>
<dbReference type="OrthoDB" id="9766486at2"/>
<evidence type="ECO:0000259" key="5">
    <source>
        <dbReference type="Pfam" id="PF00501"/>
    </source>
</evidence>
<evidence type="ECO:0000256" key="4">
    <source>
        <dbReference type="ARBA" id="ARBA00023098"/>
    </source>
</evidence>
<dbReference type="NCBIfam" id="NF006020">
    <property type="entry name" value="PRK08162.1"/>
    <property type="match status" value="1"/>
</dbReference>
<organism evidence="7 8">
    <name type="scientific">Pollutimonas harenae</name>
    <dbReference type="NCBI Taxonomy" id="657015"/>
    <lineage>
        <taxon>Bacteria</taxon>
        <taxon>Pseudomonadati</taxon>
        <taxon>Pseudomonadota</taxon>
        <taxon>Betaproteobacteria</taxon>
        <taxon>Burkholderiales</taxon>
        <taxon>Alcaligenaceae</taxon>
        <taxon>Pollutimonas</taxon>
    </lineage>
</organism>
<protein>
    <submittedName>
        <fullName evidence="7">AMP-binding protein</fullName>
    </submittedName>
</protein>
<dbReference type="InterPro" id="IPR025110">
    <property type="entry name" value="AMP-bd_C"/>
</dbReference>